<evidence type="ECO:0000259" key="6">
    <source>
        <dbReference type="Pfam" id="PF04577"/>
    </source>
</evidence>
<accession>A0A1P8KZY7</accession>
<dbReference type="GO" id="GO:0000139">
    <property type="term" value="C:Golgi membrane"/>
    <property type="evidence" value="ECO:0007669"/>
    <property type="project" value="UniProtKB-SubCell"/>
</dbReference>
<evidence type="ECO:0000256" key="3">
    <source>
        <dbReference type="ARBA" id="ARBA00022679"/>
    </source>
</evidence>
<dbReference type="AlphaFoldDB" id="A0A1P8KZY7"/>
<reference evidence="7" key="2">
    <citation type="submission" date="2017-01" db="EMBL/GenBank/DDBJ databases">
        <authorList>
            <person name="Mah S.A."/>
            <person name="Swanson W.J."/>
            <person name="Moy G.W."/>
            <person name="Vacquier V.D."/>
        </authorList>
    </citation>
    <scope>NUCLEOTIDE SEQUENCE</scope>
</reference>
<protein>
    <submittedName>
        <fullName evidence="7">XylT</fullName>
    </submittedName>
</protein>
<dbReference type="InterPro" id="IPR049625">
    <property type="entry name" value="Glyco_transf_61_cat"/>
</dbReference>
<proteinExistence type="evidence at transcript level"/>
<dbReference type="EMBL" id="KY440081">
    <property type="protein sequence ID" value="APW77275.1"/>
    <property type="molecule type" value="mRNA"/>
</dbReference>
<dbReference type="PANTHER" id="PTHR48437">
    <property type="entry name" value="INITIATOR BINDING DOMAIN-CONTAINING PROTEIN"/>
    <property type="match status" value="1"/>
</dbReference>
<dbReference type="InterPro" id="IPR007657">
    <property type="entry name" value="Glycosyltransferase_61"/>
</dbReference>
<evidence type="ECO:0000256" key="1">
    <source>
        <dbReference type="ARBA" id="ARBA00004323"/>
    </source>
</evidence>
<keyword evidence="2" id="KW-0328">Glycosyltransferase</keyword>
<name>A0A1P8KZY7_PLAOV</name>
<dbReference type="Pfam" id="PF04577">
    <property type="entry name" value="Glyco_transf_61"/>
    <property type="match status" value="1"/>
</dbReference>
<evidence type="ECO:0000256" key="4">
    <source>
        <dbReference type="ARBA" id="ARBA00023180"/>
    </source>
</evidence>
<dbReference type="PANTHER" id="PTHR48437:SF1">
    <property type="entry name" value="INITIATOR BINDING DOMAIN-CONTAINING PROTEIN"/>
    <property type="match status" value="1"/>
</dbReference>
<comment type="subcellular location">
    <subcellularLocation>
        <location evidence="1">Golgi apparatus membrane</location>
        <topology evidence="1">Single-pass type II membrane protein</topology>
    </subcellularLocation>
</comment>
<dbReference type="GO" id="GO:0016763">
    <property type="term" value="F:pentosyltransferase activity"/>
    <property type="evidence" value="ECO:0007669"/>
    <property type="project" value="UniProtKB-ARBA"/>
</dbReference>
<keyword evidence="4" id="KW-0325">Glycoprotein</keyword>
<evidence type="ECO:0000256" key="2">
    <source>
        <dbReference type="ARBA" id="ARBA00022676"/>
    </source>
</evidence>
<feature type="domain" description="Glycosyltransferase 61 catalytic" evidence="6">
    <location>
        <begin position="342"/>
        <end position="447"/>
    </location>
</feature>
<feature type="chain" id="PRO_5012568956" evidence="5">
    <location>
        <begin position="22"/>
        <end position="498"/>
    </location>
</feature>
<organism evidence="7">
    <name type="scientific">Plantago ovata</name>
    <name type="common">Blond psyllium</name>
    <name type="synonym">Ispaghul</name>
    <dbReference type="NCBI Taxonomy" id="185002"/>
    <lineage>
        <taxon>Eukaryota</taxon>
        <taxon>Viridiplantae</taxon>
        <taxon>Streptophyta</taxon>
        <taxon>Embryophyta</taxon>
        <taxon>Tracheophyta</taxon>
        <taxon>Spermatophyta</taxon>
        <taxon>Magnoliopsida</taxon>
        <taxon>eudicotyledons</taxon>
        <taxon>Gunneridae</taxon>
        <taxon>Pentapetalae</taxon>
        <taxon>asterids</taxon>
        <taxon>lamiids</taxon>
        <taxon>Lamiales</taxon>
        <taxon>Plantaginaceae</taxon>
        <taxon>Plantagineae</taxon>
        <taxon>Plantago</taxon>
    </lineage>
</organism>
<keyword evidence="3" id="KW-0808">Transferase</keyword>
<evidence type="ECO:0000256" key="5">
    <source>
        <dbReference type="SAM" id="SignalP"/>
    </source>
</evidence>
<feature type="signal peptide" evidence="5">
    <location>
        <begin position="1"/>
        <end position="21"/>
    </location>
</feature>
<evidence type="ECO:0000313" key="7">
    <source>
        <dbReference type="EMBL" id="APW77275.1"/>
    </source>
</evidence>
<keyword evidence="5" id="KW-0732">Signal</keyword>
<reference evidence="7" key="1">
    <citation type="journal article" date="2016" name="J. Exp. Bot.">
        <title>Differences in glycosyltransferase family 61 accompany variation in seed coat mucilage composition in Plantago spp.</title>
        <authorList>
            <person name="Phan J.L."/>
            <person name="Tucker M.R."/>
            <person name="Khor S.F."/>
            <person name="Shirley N."/>
            <person name="Lahnstein J."/>
            <person name="Beahan C."/>
            <person name="Bacic A."/>
            <person name="Burton R.A."/>
        </authorList>
    </citation>
    <scope>NUCLEOTIDE SEQUENCE</scope>
</reference>
<sequence length="498" mass="56860">MNKTKMLKILLSLFTLNSISLYLYLSSSTDHSPEYPTTSHYSSLKPWPQLPSFTPWSSSPNLPRRSCEAYFGNGFTHRVDPLKPDYHSRRRNQIPSSGWFTCFYSETLKTSVCEGGRIRMVSERIEMSRGGEKLESVIGREEEEELPVFGDGAFEIEVNNDRSRVGEKMVDLDFLDRFIDLGEIQRHTTRDLIASIRLVHSDDFTCSQWIEEPTLLVTRFEYANVFHTFTDWYSAYVASRVTGLSDRPHLVFIDGHCETQLEETWKALFSSLTYAKNFTGSVCFRHAILAPLGYETAFFRGLTETINCHGTSVDDLRRKPENHKTARLSEFGEMIKTALGLRVEIKHHLNPASGRNILFVRREDYLAHPRHGGKVQTRLSNEEEVFDSIEKWASNRSDCKLNVVNGLFAHMPMKEQVRAIQDAEVIIGAHGAGLTHIVSALPGTVILEIISSEYRRPHFAMISLWKGLEYHAIHLEESYADPHIVIGKLNGILRSLRC</sequence>